<feature type="transmembrane region" description="Helical" evidence="8">
    <location>
        <begin position="153"/>
        <end position="170"/>
    </location>
</feature>
<evidence type="ECO:0000256" key="1">
    <source>
        <dbReference type="ARBA" id="ARBA00004651"/>
    </source>
</evidence>
<dbReference type="GO" id="GO:0009103">
    <property type="term" value="P:lipopolysaccharide biosynthetic process"/>
    <property type="evidence" value="ECO:0007669"/>
    <property type="project" value="UniProtKB-ARBA"/>
</dbReference>
<keyword evidence="11" id="KW-1185">Reference proteome</keyword>
<keyword evidence="5 8" id="KW-0812">Transmembrane</keyword>
<evidence type="ECO:0000256" key="5">
    <source>
        <dbReference type="ARBA" id="ARBA00022692"/>
    </source>
</evidence>
<keyword evidence="6 8" id="KW-1133">Transmembrane helix</keyword>
<protein>
    <recommendedName>
        <fullName evidence="9">Glycosyltransferase RgtA/B/C/D-like domain-containing protein</fullName>
    </recommendedName>
</protein>
<dbReference type="GO" id="GO:0016763">
    <property type="term" value="F:pentosyltransferase activity"/>
    <property type="evidence" value="ECO:0007669"/>
    <property type="project" value="TreeGrafter"/>
</dbReference>
<sequence length="513" mass="59721">MEARNFTTAREMLDDGNWLLTTLNGEPRYQKPPLPTWITAVSGAIFGLKNIAALRMPAALMGLLLVLTSYLFAVKLTKDKTYAFLACLVMATSFYVVSASRDGNWDIFTHAFMMVGIWQLYLFFTSEDKKYQRALLAAVFFGFSFMSKGPVSLYALLLPFLISFGIVYRYKNIKKRILPLILFILVALVISGWWHWYTYTYDPETVAAITQKETSNWTGYNVRPFYYYWSFFTQSGVWTLIAFIGLLYPYLKDRVFNKKAYRFTLLWTLLSLVLLSVIPEKKSRYLLPVLIPLALNTGFYIEYLFRRFSEIKDKRETWPVYFNFGLIAFIGVVFPVAGYLFLKDQLAGKWIWFILLSISLFGIGIYIFRNLLRKQIKGVFYATILFIAAIICFGMPLAKTLTVNPGFKSMAELPQWQTETGLEVYEMTYFTPELIWAYGKPIEVLRKEGTVSIPEEDSFAVLVSRDDVELFKRTFKDYDTRLITRYDMNPKGEEDRSHKPRLYRDLYVVNSNR</sequence>
<dbReference type="Pfam" id="PF13231">
    <property type="entry name" value="PMT_2"/>
    <property type="match status" value="1"/>
</dbReference>
<feature type="transmembrane region" description="Helical" evidence="8">
    <location>
        <begin position="177"/>
        <end position="196"/>
    </location>
</feature>
<dbReference type="PANTHER" id="PTHR33908">
    <property type="entry name" value="MANNOSYLTRANSFERASE YKCB-RELATED"/>
    <property type="match status" value="1"/>
</dbReference>
<dbReference type="AlphaFoldDB" id="A0A2S0I0F1"/>
<accession>A0A2S0I0F1</accession>
<comment type="subcellular location">
    <subcellularLocation>
        <location evidence="1">Cell membrane</location>
        <topology evidence="1">Multi-pass membrane protein</topology>
    </subcellularLocation>
</comment>
<organism evidence="10 11">
    <name type="scientific">Pukyongia salina</name>
    <dbReference type="NCBI Taxonomy" id="2094025"/>
    <lineage>
        <taxon>Bacteria</taxon>
        <taxon>Pseudomonadati</taxon>
        <taxon>Bacteroidota</taxon>
        <taxon>Flavobacteriia</taxon>
        <taxon>Flavobacteriales</taxon>
        <taxon>Flavobacteriaceae</taxon>
        <taxon>Pukyongia</taxon>
    </lineage>
</organism>
<keyword evidence="2" id="KW-1003">Cell membrane</keyword>
<feature type="transmembrane region" description="Helical" evidence="8">
    <location>
        <begin position="380"/>
        <end position="398"/>
    </location>
</feature>
<evidence type="ECO:0000256" key="6">
    <source>
        <dbReference type="ARBA" id="ARBA00022989"/>
    </source>
</evidence>
<feature type="transmembrane region" description="Helical" evidence="8">
    <location>
        <begin position="260"/>
        <end position="279"/>
    </location>
</feature>
<dbReference type="Proteomes" id="UP000238442">
    <property type="component" value="Chromosome"/>
</dbReference>
<feature type="transmembrane region" description="Helical" evidence="8">
    <location>
        <begin position="107"/>
        <end position="124"/>
    </location>
</feature>
<evidence type="ECO:0000256" key="4">
    <source>
        <dbReference type="ARBA" id="ARBA00022679"/>
    </source>
</evidence>
<feature type="transmembrane region" description="Helical" evidence="8">
    <location>
        <begin position="56"/>
        <end position="74"/>
    </location>
</feature>
<dbReference type="EMBL" id="CP027062">
    <property type="protein sequence ID" value="AVI52389.1"/>
    <property type="molecule type" value="Genomic_DNA"/>
</dbReference>
<dbReference type="InterPro" id="IPR038731">
    <property type="entry name" value="RgtA/B/C-like"/>
</dbReference>
<evidence type="ECO:0000256" key="3">
    <source>
        <dbReference type="ARBA" id="ARBA00022676"/>
    </source>
</evidence>
<gene>
    <name evidence="10" type="ORF">C5O00_09475</name>
</gene>
<feature type="transmembrane region" description="Helical" evidence="8">
    <location>
        <begin position="81"/>
        <end position="101"/>
    </location>
</feature>
<dbReference type="OrthoDB" id="8353433at2"/>
<evidence type="ECO:0000256" key="8">
    <source>
        <dbReference type="SAM" id="Phobius"/>
    </source>
</evidence>
<dbReference type="PANTHER" id="PTHR33908:SF3">
    <property type="entry name" value="UNDECAPRENYL PHOSPHATE-ALPHA-4-AMINO-4-DEOXY-L-ARABINOSE ARABINOSYL TRANSFERASE"/>
    <property type="match status" value="1"/>
</dbReference>
<dbReference type="KEGG" id="aue:C5O00_09475"/>
<keyword evidence="3" id="KW-0328">Glycosyltransferase</keyword>
<evidence type="ECO:0000313" key="10">
    <source>
        <dbReference type="EMBL" id="AVI52389.1"/>
    </source>
</evidence>
<evidence type="ECO:0000313" key="11">
    <source>
        <dbReference type="Proteomes" id="UP000238442"/>
    </source>
</evidence>
<feature type="transmembrane region" description="Helical" evidence="8">
    <location>
        <begin position="350"/>
        <end position="368"/>
    </location>
</feature>
<feature type="transmembrane region" description="Helical" evidence="8">
    <location>
        <begin position="317"/>
        <end position="338"/>
    </location>
</feature>
<reference evidence="10 11" key="1">
    <citation type="submission" date="2018-02" db="EMBL/GenBank/DDBJ databases">
        <title>Genomic analysis of the strain RR4-38 isolated from a seawater recirculating aquaculture system.</title>
        <authorList>
            <person name="Kim Y.-S."/>
            <person name="Jang Y.H."/>
            <person name="Kim K.-H."/>
        </authorList>
    </citation>
    <scope>NUCLEOTIDE SEQUENCE [LARGE SCALE GENOMIC DNA]</scope>
    <source>
        <strain evidence="10 11">RR4-38</strain>
    </source>
</reference>
<dbReference type="GO" id="GO:0005886">
    <property type="term" value="C:plasma membrane"/>
    <property type="evidence" value="ECO:0007669"/>
    <property type="project" value="UniProtKB-SubCell"/>
</dbReference>
<dbReference type="GO" id="GO:0010041">
    <property type="term" value="P:response to iron(III) ion"/>
    <property type="evidence" value="ECO:0007669"/>
    <property type="project" value="TreeGrafter"/>
</dbReference>
<evidence type="ECO:0000256" key="2">
    <source>
        <dbReference type="ARBA" id="ARBA00022475"/>
    </source>
</evidence>
<keyword evidence="7 8" id="KW-0472">Membrane</keyword>
<proteinExistence type="predicted"/>
<feature type="domain" description="Glycosyltransferase RgtA/B/C/D-like" evidence="9">
    <location>
        <begin position="31"/>
        <end position="196"/>
    </location>
</feature>
<name>A0A2S0I0F1_9FLAO</name>
<dbReference type="InterPro" id="IPR050297">
    <property type="entry name" value="LipidA_mod_glycosyltrf_83"/>
</dbReference>
<evidence type="ECO:0000259" key="9">
    <source>
        <dbReference type="Pfam" id="PF13231"/>
    </source>
</evidence>
<feature type="transmembrane region" description="Helical" evidence="8">
    <location>
        <begin position="226"/>
        <end position="248"/>
    </location>
</feature>
<feature type="transmembrane region" description="Helical" evidence="8">
    <location>
        <begin position="285"/>
        <end position="305"/>
    </location>
</feature>
<evidence type="ECO:0000256" key="7">
    <source>
        <dbReference type="ARBA" id="ARBA00023136"/>
    </source>
</evidence>
<keyword evidence="4" id="KW-0808">Transferase</keyword>